<proteinExistence type="predicted"/>
<dbReference type="RefSeq" id="WP_203811196.1">
    <property type="nucleotide sequence ID" value="NZ_BOMY01000039.1"/>
</dbReference>
<dbReference type="SUPFAM" id="SSF51735">
    <property type="entry name" value="NAD(P)-binding Rossmann-fold domains"/>
    <property type="match status" value="1"/>
</dbReference>
<dbReference type="PANTHER" id="PTHR48106">
    <property type="entry name" value="QUINONE OXIDOREDUCTASE PIG3-RELATED"/>
    <property type="match status" value="1"/>
</dbReference>
<accession>A0A919NS31</accession>
<dbReference type="Pfam" id="PF13602">
    <property type="entry name" value="ADH_zinc_N_2"/>
    <property type="match status" value="1"/>
</dbReference>
<feature type="domain" description="Enoyl reductase (ER)" evidence="3">
    <location>
        <begin position="12"/>
        <end position="295"/>
    </location>
</feature>
<dbReference type="InterPro" id="IPR013154">
    <property type="entry name" value="ADH-like_N"/>
</dbReference>
<dbReference type="InterPro" id="IPR020843">
    <property type="entry name" value="ER"/>
</dbReference>
<comment type="caution">
    <text evidence="4">The sequence shown here is derived from an EMBL/GenBank/DDBJ whole genome shotgun (WGS) entry which is preliminary data.</text>
</comment>
<sequence length="297" mass="30806">MRATRWIAQSYGGIDSLQAVPVEVPEPRTSEVTIAVRACGMNPIDYKNLPSPIGFEVAGVIAAAGPAARVRVGDEVLAFRVEGGYATALTVPGRDVFRKPAELTFAQAANLLLAGTAAAEMLHLTHIGAGDTVLVHGAAGAVGVSVLQQLREAGASAIGTSSPAGFGIVRQFGGIPTTYGPGLADRVRRLAGADVSAALDCVGTGEAVDVSLELVEDRDRIVTTAAHDRAYAEGFHAVGGNRASVEFRDRVRPHLIDLAHAGRLTVPIARTFPFDEAVQALRLLQSGHAGGKLALIP</sequence>
<evidence type="ECO:0000259" key="3">
    <source>
        <dbReference type="SMART" id="SM00829"/>
    </source>
</evidence>
<dbReference type="InterPro" id="IPR036291">
    <property type="entry name" value="NAD(P)-bd_dom_sf"/>
</dbReference>
<dbReference type="EMBL" id="BOMY01000039">
    <property type="protein sequence ID" value="GIF23293.1"/>
    <property type="molecule type" value="Genomic_DNA"/>
</dbReference>
<gene>
    <name evidence="4" type="ORF">Ate02nite_60230</name>
</gene>
<dbReference type="Gene3D" id="3.90.180.10">
    <property type="entry name" value="Medium-chain alcohol dehydrogenases, catalytic domain"/>
    <property type="match status" value="1"/>
</dbReference>
<dbReference type="SMART" id="SM00829">
    <property type="entry name" value="PKS_ER"/>
    <property type="match status" value="1"/>
</dbReference>
<name>A0A919NS31_9ACTN</name>
<keyword evidence="5" id="KW-1185">Reference proteome</keyword>
<evidence type="ECO:0000313" key="4">
    <source>
        <dbReference type="EMBL" id="GIF23293.1"/>
    </source>
</evidence>
<dbReference type="Gene3D" id="3.40.50.720">
    <property type="entry name" value="NAD(P)-binding Rossmann-like Domain"/>
    <property type="match status" value="1"/>
</dbReference>
<dbReference type="InterPro" id="IPR011032">
    <property type="entry name" value="GroES-like_sf"/>
</dbReference>
<organism evidence="4 5">
    <name type="scientific">Paractinoplanes tereljensis</name>
    <dbReference type="NCBI Taxonomy" id="571912"/>
    <lineage>
        <taxon>Bacteria</taxon>
        <taxon>Bacillati</taxon>
        <taxon>Actinomycetota</taxon>
        <taxon>Actinomycetes</taxon>
        <taxon>Micromonosporales</taxon>
        <taxon>Micromonosporaceae</taxon>
        <taxon>Paractinoplanes</taxon>
    </lineage>
</organism>
<dbReference type="AlphaFoldDB" id="A0A919NS31"/>
<keyword evidence="1" id="KW-0521">NADP</keyword>
<dbReference type="CDD" id="cd05289">
    <property type="entry name" value="MDR_like_2"/>
    <property type="match status" value="1"/>
</dbReference>
<keyword evidence="2" id="KW-0560">Oxidoreductase</keyword>
<dbReference type="GO" id="GO:0016651">
    <property type="term" value="F:oxidoreductase activity, acting on NAD(P)H"/>
    <property type="evidence" value="ECO:0007669"/>
    <property type="project" value="TreeGrafter"/>
</dbReference>
<reference evidence="4" key="1">
    <citation type="submission" date="2021-01" db="EMBL/GenBank/DDBJ databases">
        <title>Whole genome shotgun sequence of Actinoplanes tereljensis NBRC 105297.</title>
        <authorList>
            <person name="Komaki H."/>
            <person name="Tamura T."/>
        </authorList>
    </citation>
    <scope>NUCLEOTIDE SEQUENCE</scope>
    <source>
        <strain evidence="4">NBRC 105297</strain>
    </source>
</reference>
<dbReference type="Pfam" id="PF08240">
    <property type="entry name" value="ADH_N"/>
    <property type="match status" value="1"/>
</dbReference>
<evidence type="ECO:0000256" key="1">
    <source>
        <dbReference type="ARBA" id="ARBA00022857"/>
    </source>
</evidence>
<protein>
    <submittedName>
        <fullName evidence="4">Oxidoreductase</fullName>
    </submittedName>
</protein>
<dbReference type="Proteomes" id="UP000623608">
    <property type="component" value="Unassembled WGS sequence"/>
</dbReference>
<dbReference type="GO" id="GO:0070402">
    <property type="term" value="F:NADPH binding"/>
    <property type="evidence" value="ECO:0007669"/>
    <property type="project" value="TreeGrafter"/>
</dbReference>
<evidence type="ECO:0000313" key="5">
    <source>
        <dbReference type="Proteomes" id="UP000623608"/>
    </source>
</evidence>
<evidence type="ECO:0000256" key="2">
    <source>
        <dbReference type="ARBA" id="ARBA00023002"/>
    </source>
</evidence>
<dbReference type="SUPFAM" id="SSF50129">
    <property type="entry name" value="GroES-like"/>
    <property type="match status" value="1"/>
</dbReference>